<comment type="caution">
    <text evidence="2">The sequence shown here is derived from an EMBL/GenBank/DDBJ whole genome shotgun (WGS) entry which is preliminary data.</text>
</comment>
<protein>
    <submittedName>
        <fullName evidence="2">Uncharacterized protein</fullName>
    </submittedName>
</protein>
<gene>
    <name evidence="2" type="ORF">B9Z55_027931</name>
</gene>
<evidence type="ECO:0000313" key="3">
    <source>
        <dbReference type="Proteomes" id="UP000230233"/>
    </source>
</evidence>
<reference evidence="3" key="1">
    <citation type="submission" date="2017-10" db="EMBL/GenBank/DDBJ databases">
        <title>Rapid genome shrinkage in a self-fertile nematode reveals novel sperm competition proteins.</title>
        <authorList>
            <person name="Yin D."/>
            <person name="Schwarz E.M."/>
            <person name="Thomas C.G."/>
            <person name="Felde R.L."/>
            <person name="Korf I.F."/>
            <person name="Cutter A.D."/>
            <person name="Schartner C.M."/>
            <person name="Ralston E.J."/>
            <person name="Meyer B.J."/>
            <person name="Haag E.S."/>
        </authorList>
    </citation>
    <scope>NUCLEOTIDE SEQUENCE [LARGE SCALE GENOMIC DNA]</scope>
    <source>
        <strain evidence="3">JU1422</strain>
    </source>
</reference>
<feature type="region of interest" description="Disordered" evidence="1">
    <location>
        <begin position="52"/>
        <end position="75"/>
    </location>
</feature>
<dbReference type="AlphaFoldDB" id="A0A2G5SDC9"/>
<evidence type="ECO:0000256" key="1">
    <source>
        <dbReference type="SAM" id="MobiDB-lite"/>
    </source>
</evidence>
<accession>A0A2G5SDC9</accession>
<sequence length="75" mass="8686">MEQQAMFEKHFEKMEELIQRNHGDLVQIGNGDRSRVNHELASIRSDMVIREKPPQPTTTETLAAMKKAPAKKKRK</sequence>
<keyword evidence="3" id="KW-1185">Reference proteome</keyword>
<dbReference type="EMBL" id="PDUG01000015">
    <property type="protein sequence ID" value="PIC13027.1"/>
    <property type="molecule type" value="Genomic_DNA"/>
</dbReference>
<name>A0A2G5SDC9_9PELO</name>
<organism evidence="2 3">
    <name type="scientific">Caenorhabditis nigoni</name>
    <dbReference type="NCBI Taxonomy" id="1611254"/>
    <lineage>
        <taxon>Eukaryota</taxon>
        <taxon>Metazoa</taxon>
        <taxon>Ecdysozoa</taxon>
        <taxon>Nematoda</taxon>
        <taxon>Chromadorea</taxon>
        <taxon>Rhabditida</taxon>
        <taxon>Rhabditina</taxon>
        <taxon>Rhabditomorpha</taxon>
        <taxon>Rhabditoidea</taxon>
        <taxon>Rhabditidae</taxon>
        <taxon>Peloderinae</taxon>
        <taxon>Caenorhabditis</taxon>
    </lineage>
</organism>
<dbReference type="Proteomes" id="UP000230233">
    <property type="component" value="Unassembled WGS sequence"/>
</dbReference>
<evidence type="ECO:0000313" key="2">
    <source>
        <dbReference type="EMBL" id="PIC13027.1"/>
    </source>
</evidence>
<proteinExistence type="predicted"/>